<gene>
    <name evidence="4" type="primary">GDE1_3</name>
    <name evidence="4" type="ORF">Q9L58_009634</name>
</gene>
<dbReference type="InterPro" id="IPR002110">
    <property type="entry name" value="Ankyrin_rpt"/>
</dbReference>
<feature type="repeat" description="ANK" evidence="3">
    <location>
        <begin position="398"/>
        <end position="430"/>
    </location>
</feature>
<feature type="repeat" description="ANK" evidence="3">
    <location>
        <begin position="564"/>
        <end position="596"/>
    </location>
</feature>
<keyword evidence="5" id="KW-1185">Reference proteome</keyword>
<evidence type="ECO:0000256" key="1">
    <source>
        <dbReference type="ARBA" id="ARBA00022737"/>
    </source>
</evidence>
<name>A0ABR3G715_9PEZI</name>
<keyword evidence="1" id="KW-0677">Repeat</keyword>
<dbReference type="EC" id="3.1.4.46" evidence="4"/>
<dbReference type="SMART" id="SM00248">
    <property type="entry name" value="ANK"/>
    <property type="match status" value="14"/>
</dbReference>
<sequence length="766" mass="82110">MSPRRDIGLVPSTYIMNNIPRGTSTEDLIRSLESHWHVPSDSQLHIGLSRGILKRTPVLLDSKLDDDLSVTTLEFKDTPRWLRSLNQNPYGFPAKTRLGTIWRGVNMSATDEDGRTAFIRAVIGGGLEYAETLAEFRKTDVKAQDNKGRTALHWACVEQLPELVAFCLSISDLDTGLRDGDGLTAFDISCGGVDESIPGLFYQSMFEMEKRDPDGALLRLLTVTSEPDDGPVFPGEALFGPVVGNKLPLVQALMKAGVNLTARNEEQETALHLAAKNGHAKIVSTLLEHTSRGVKCDVEAATNDGLTALHYAAHRGHKQAVKVLMSEGANRETKDNCGRTAMDHAKESRHLGIQAILDSGAGAAEDQIALHQAAREGYTEVVKELLDRGAEIEARDDSLRTALHLAAANNHHETVRALLVRGAAIEAKQNEGNTALHLAAVCGDSKTVEVLLGQGAAVEARQNEGLTALHFAGAYGHLETVEVLLSWGAAIGARQNKELTVLHIAAAGGHHETVKVLLDRGAMVEAGQNEGLTALHFAAVYGHHETAGVLLGKRALVNVKTKGKELTALHFAAEHGHQETAEMLLGWEASIGASDRDQQNALHFAAGGGHNEMVKMLLDRGAEIEARESKGLTALHVAVAFDHHETVEVLAAARGYHETVKVLLNRGAEIGAGAGAGSKGLTALHFAARHGHPETVRVLLEGGAEKNAKDDSGLTALELTLVDNNAFQSSAADDNMLAVREMLITQESQGLSLNIFSSFMTGLLRI</sequence>
<evidence type="ECO:0000256" key="2">
    <source>
        <dbReference type="ARBA" id="ARBA00023043"/>
    </source>
</evidence>
<organism evidence="4 5">
    <name type="scientific">Discina gigas</name>
    <dbReference type="NCBI Taxonomy" id="1032678"/>
    <lineage>
        <taxon>Eukaryota</taxon>
        <taxon>Fungi</taxon>
        <taxon>Dikarya</taxon>
        <taxon>Ascomycota</taxon>
        <taxon>Pezizomycotina</taxon>
        <taxon>Pezizomycetes</taxon>
        <taxon>Pezizales</taxon>
        <taxon>Discinaceae</taxon>
        <taxon>Discina</taxon>
    </lineage>
</organism>
<keyword evidence="4" id="KW-0378">Hydrolase</keyword>
<dbReference type="SUPFAM" id="SSF48403">
    <property type="entry name" value="Ankyrin repeat"/>
    <property type="match status" value="2"/>
</dbReference>
<feature type="repeat" description="ANK" evidence="3">
    <location>
        <begin position="679"/>
        <end position="711"/>
    </location>
</feature>
<evidence type="ECO:0000313" key="5">
    <source>
        <dbReference type="Proteomes" id="UP001447188"/>
    </source>
</evidence>
<reference evidence="4 5" key="1">
    <citation type="submission" date="2024-02" db="EMBL/GenBank/DDBJ databases">
        <title>Discinaceae phylogenomics.</title>
        <authorList>
            <person name="Dirks A.C."/>
            <person name="James T.Y."/>
        </authorList>
    </citation>
    <scope>NUCLEOTIDE SEQUENCE [LARGE SCALE GENOMIC DNA]</scope>
    <source>
        <strain evidence="4 5">ACD0624</strain>
    </source>
</reference>
<feature type="repeat" description="ANK" evidence="3">
    <location>
        <begin position="304"/>
        <end position="336"/>
    </location>
</feature>
<feature type="repeat" description="ANK" evidence="3">
    <location>
        <begin position="530"/>
        <end position="562"/>
    </location>
</feature>
<comment type="caution">
    <text evidence="4">The sequence shown here is derived from an EMBL/GenBank/DDBJ whole genome shotgun (WGS) entry which is preliminary data.</text>
</comment>
<dbReference type="Pfam" id="PF13857">
    <property type="entry name" value="Ank_5"/>
    <property type="match status" value="1"/>
</dbReference>
<feature type="repeat" description="ANK" evidence="3">
    <location>
        <begin position="365"/>
        <end position="397"/>
    </location>
</feature>
<feature type="repeat" description="ANK" evidence="3">
    <location>
        <begin position="464"/>
        <end position="496"/>
    </location>
</feature>
<dbReference type="InterPro" id="IPR036770">
    <property type="entry name" value="Ankyrin_rpt-contain_sf"/>
</dbReference>
<feature type="repeat" description="ANK" evidence="3">
    <location>
        <begin position="497"/>
        <end position="529"/>
    </location>
</feature>
<feature type="repeat" description="ANK" evidence="3">
    <location>
        <begin position="266"/>
        <end position="289"/>
    </location>
</feature>
<dbReference type="PANTHER" id="PTHR24126:SF14">
    <property type="entry name" value="ANK_REP_REGION DOMAIN-CONTAINING PROTEIN"/>
    <property type="match status" value="1"/>
</dbReference>
<dbReference type="GO" id="GO:0008889">
    <property type="term" value="F:glycerophosphodiester phosphodiesterase activity"/>
    <property type="evidence" value="ECO:0007669"/>
    <property type="project" value="UniProtKB-EC"/>
</dbReference>
<dbReference type="EMBL" id="JBBBZM010000241">
    <property type="protein sequence ID" value="KAL0631497.1"/>
    <property type="molecule type" value="Genomic_DNA"/>
</dbReference>
<dbReference type="PRINTS" id="PR01415">
    <property type="entry name" value="ANKYRIN"/>
</dbReference>
<dbReference type="Gene3D" id="1.25.40.20">
    <property type="entry name" value="Ankyrin repeat-containing domain"/>
    <property type="match status" value="7"/>
</dbReference>
<feature type="repeat" description="ANK" evidence="3">
    <location>
        <begin position="431"/>
        <end position="463"/>
    </location>
</feature>
<dbReference type="PROSITE" id="PS50297">
    <property type="entry name" value="ANK_REP_REGION"/>
    <property type="match status" value="11"/>
</dbReference>
<evidence type="ECO:0000256" key="3">
    <source>
        <dbReference type="PROSITE-ProRule" id="PRU00023"/>
    </source>
</evidence>
<dbReference type="PANTHER" id="PTHR24126">
    <property type="entry name" value="ANKYRIN REPEAT, PH AND SEC7 DOMAIN CONTAINING PROTEIN SECG-RELATED"/>
    <property type="match status" value="1"/>
</dbReference>
<dbReference type="Proteomes" id="UP001447188">
    <property type="component" value="Unassembled WGS sequence"/>
</dbReference>
<proteinExistence type="predicted"/>
<evidence type="ECO:0000313" key="4">
    <source>
        <dbReference type="EMBL" id="KAL0631497.1"/>
    </source>
</evidence>
<feature type="repeat" description="ANK" evidence="3">
    <location>
        <begin position="630"/>
        <end position="675"/>
    </location>
</feature>
<feature type="repeat" description="ANK" evidence="3">
    <location>
        <begin position="597"/>
        <end position="629"/>
    </location>
</feature>
<dbReference type="Pfam" id="PF12796">
    <property type="entry name" value="Ank_2"/>
    <property type="match status" value="5"/>
</dbReference>
<protein>
    <submittedName>
        <fullName evidence="4">Glycerophosphocholine phosphodiesterase</fullName>
        <ecNumber evidence="4">3.1.4.46</ecNumber>
    </submittedName>
</protein>
<accession>A0ABR3G715</accession>
<dbReference type="PROSITE" id="PS50088">
    <property type="entry name" value="ANK_REPEAT"/>
    <property type="match status" value="12"/>
</dbReference>
<keyword evidence="2 3" id="KW-0040">ANK repeat</keyword>